<gene>
    <name evidence="1" type="ORF">PF011_g30946</name>
</gene>
<protein>
    <submittedName>
        <fullName evidence="1">Uncharacterized protein</fullName>
    </submittedName>
</protein>
<sequence>MRHFFGAKPPPIIMRLLFTFRFISFSFNESVMIKFQNGLGYQFGIVRPGG</sequence>
<proteinExistence type="predicted"/>
<accession>A0A6A3GKN9</accession>
<evidence type="ECO:0000313" key="1">
    <source>
        <dbReference type="EMBL" id="KAE8957979.1"/>
    </source>
</evidence>
<dbReference type="EMBL" id="QXFW01007007">
    <property type="protein sequence ID" value="KAE8957979.1"/>
    <property type="molecule type" value="Genomic_DNA"/>
</dbReference>
<comment type="caution">
    <text evidence="1">The sequence shown here is derived from an EMBL/GenBank/DDBJ whole genome shotgun (WGS) entry which is preliminary data.</text>
</comment>
<dbReference type="Proteomes" id="UP000460718">
    <property type="component" value="Unassembled WGS sequence"/>
</dbReference>
<evidence type="ECO:0000313" key="2">
    <source>
        <dbReference type="Proteomes" id="UP000460718"/>
    </source>
</evidence>
<dbReference type="AlphaFoldDB" id="A0A6A3GKN9"/>
<reference evidence="1 2" key="1">
    <citation type="submission" date="2018-09" db="EMBL/GenBank/DDBJ databases">
        <title>Genomic investigation of the strawberry pathogen Phytophthora fragariae indicates pathogenicity is determined by transcriptional variation in three key races.</title>
        <authorList>
            <person name="Adams T.M."/>
            <person name="Armitage A.D."/>
            <person name="Sobczyk M.K."/>
            <person name="Bates H.J."/>
            <person name="Dunwell J.M."/>
            <person name="Nellist C.F."/>
            <person name="Harrison R.J."/>
        </authorList>
    </citation>
    <scope>NUCLEOTIDE SEQUENCE [LARGE SCALE GENOMIC DNA]</scope>
    <source>
        <strain evidence="1 2">SCRP245</strain>
    </source>
</reference>
<name>A0A6A3GKN9_9STRA</name>
<organism evidence="1 2">
    <name type="scientific">Phytophthora fragariae</name>
    <dbReference type="NCBI Taxonomy" id="53985"/>
    <lineage>
        <taxon>Eukaryota</taxon>
        <taxon>Sar</taxon>
        <taxon>Stramenopiles</taxon>
        <taxon>Oomycota</taxon>
        <taxon>Peronosporomycetes</taxon>
        <taxon>Peronosporales</taxon>
        <taxon>Peronosporaceae</taxon>
        <taxon>Phytophthora</taxon>
    </lineage>
</organism>